<protein>
    <submittedName>
        <fullName evidence="1">Uncharacterized protein</fullName>
    </submittedName>
</protein>
<organism evidence="1 2">
    <name type="scientific">Streptococcus varani</name>
    <dbReference type="NCBI Taxonomy" id="1608583"/>
    <lineage>
        <taxon>Bacteria</taxon>
        <taxon>Bacillati</taxon>
        <taxon>Bacillota</taxon>
        <taxon>Bacilli</taxon>
        <taxon>Lactobacillales</taxon>
        <taxon>Streptococcaceae</taxon>
        <taxon>Streptococcus</taxon>
    </lineage>
</organism>
<accession>A0A0E4CTL6</accession>
<dbReference type="EMBL" id="CTEN01000004">
    <property type="protein sequence ID" value="CQR25848.1"/>
    <property type="molecule type" value="Genomic_DNA"/>
</dbReference>
<reference evidence="2" key="1">
    <citation type="submission" date="2015-03" db="EMBL/GenBank/DDBJ databases">
        <authorList>
            <person name="Urmite Genomes"/>
        </authorList>
    </citation>
    <scope>NUCLEOTIDE SEQUENCE [LARGE SCALE GENOMIC DNA]</scope>
    <source>
        <strain evidence="2">FF10</strain>
    </source>
</reference>
<keyword evidence="2" id="KW-1185">Reference proteome</keyword>
<dbReference type="OrthoDB" id="9787800at2"/>
<evidence type="ECO:0000313" key="1">
    <source>
        <dbReference type="EMBL" id="CQR25848.1"/>
    </source>
</evidence>
<dbReference type="RefSeq" id="WP_093651356.1">
    <property type="nucleotide sequence ID" value="NZ_CTEN01000004.1"/>
</dbReference>
<sequence length="79" mass="9299">MSILGKPKYTFEDCLEFKNQYMPEAKRGQVQIVDAWGTFGQTNQPSYDIYVPEENCLYKHIVEEACRLVEGNDKHRKIR</sequence>
<proteinExistence type="predicted"/>
<dbReference type="Proteomes" id="UP000198604">
    <property type="component" value="Unassembled WGS sequence"/>
</dbReference>
<gene>
    <name evidence="1" type="ORF">BN1356_02195</name>
</gene>
<evidence type="ECO:0000313" key="2">
    <source>
        <dbReference type="Proteomes" id="UP000198604"/>
    </source>
</evidence>
<dbReference type="STRING" id="1608583.BN1356_02195"/>
<name>A0A0E4CTL6_9STRE</name>
<dbReference type="AlphaFoldDB" id="A0A0E4CTL6"/>